<dbReference type="InterPro" id="IPR027469">
    <property type="entry name" value="Cation_efflux_TMD_sf"/>
</dbReference>
<keyword evidence="4 8" id="KW-0812">Transmembrane</keyword>
<feature type="transmembrane region" description="Helical" evidence="8">
    <location>
        <begin position="30"/>
        <end position="48"/>
    </location>
</feature>
<dbReference type="InterPro" id="IPR002524">
    <property type="entry name" value="Cation_efflux"/>
</dbReference>
<dbReference type="OrthoDB" id="78669at2759"/>
<dbReference type="Proteomes" id="UP000663699">
    <property type="component" value="Chromosome 12"/>
</dbReference>
<keyword evidence="6 8" id="KW-0406">Ion transport</keyword>
<evidence type="ECO:0000256" key="8">
    <source>
        <dbReference type="RuleBase" id="RU369017"/>
    </source>
</evidence>
<dbReference type="InterPro" id="IPR045316">
    <property type="entry name" value="Msc2-like"/>
</dbReference>
<accession>A0A899G2X4</accession>
<feature type="transmembrane region" description="Helical" evidence="8">
    <location>
        <begin position="287"/>
        <end position="305"/>
    </location>
</feature>
<evidence type="ECO:0000259" key="9">
    <source>
        <dbReference type="Pfam" id="PF01545"/>
    </source>
</evidence>
<dbReference type="GO" id="GO:0005385">
    <property type="term" value="F:zinc ion transmembrane transporter activity"/>
    <property type="evidence" value="ECO:0007669"/>
    <property type="project" value="UniProtKB-UniRule"/>
</dbReference>
<feature type="transmembrane region" description="Helical" evidence="8">
    <location>
        <begin position="129"/>
        <end position="148"/>
    </location>
</feature>
<evidence type="ECO:0000256" key="1">
    <source>
        <dbReference type="ARBA" id="ARBA00004141"/>
    </source>
</evidence>
<dbReference type="Pfam" id="PF01545">
    <property type="entry name" value="Cation_efflux"/>
    <property type="match status" value="1"/>
</dbReference>
<comment type="subcellular location">
    <subcellularLocation>
        <location evidence="8">Endoplasmic reticulum membrane</location>
        <topology evidence="8">Multi-pass membrane protein</topology>
    </subcellularLocation>
    <subcellularLocation>
        <location evidence="1">Membrane</location>
        <topology evidence="1">Multi-pass membrane protein</topology>
    </subcellularLocation>
</comment>
<keyword evidence="5 8" id="KW-1133">Transmembrane helix</keyword>
<evidence type="ECO:0000256" key="3">
    <source>
        <dbReference type="ARBA" id="ARBA00022448"/>
    </source>
</evidence>
<dbReference type="EMBL" id="CP054543">
    <property type="protein sequence ID" value="QSL66502.1"/>
    <property type="molecule type" value="Genomic_DNA"/>
</dbReference>
<gene>
    <name evidence="10" type="ORF">MERGE_000882</name>
</gene>
<dbReference type="GO" id="GO:0031410">
    <property type="term" value="C:cytoplasmic vesicle"/>
    <property type="evidence" value="ECO:0007669"/>
    <property type="project" value="TreeGrafter"/>
</dbReference>
<keyword evidence="8" id="KW-0256">Endoplasmic reticulum</keyword>
<organism evidence="10 11">
    <name type="scientific">Pneumocystis wakefieldiae</name>
    <dbReference type="NCBI Taxonomy" id="38082"/>
    <lineage>
        <taxon>Eukaryota</taxon>
        <taxon>Fungi</taxon>
        <taxon>Dikarya</taxon>
        <taxon>Ascomycota</taxon>
        <taxon>Taphrinomycotina</taxon>
        <taxon>Pneumocystomycetes</taxon>
        <taxon>Pneumocystaceae</taxon>
        <taxon>Pneumocystis</taxon>
    </lineage>
</organism>
<evidence type="ECO:0000313" key="10">
    <source>
        <dbReference type="EMBL" id="QSL66502.1"/>
    </source>
</evidence>
<protein>
    <recommendedName>
        <fullName evidence="8">Zinc transporter</fullName>
    </recommendedName>
</protein>
<evidence type="ECO:0000256" key="2">
    <source>
        <dbReference type="ARBA" id="ARBA00008873"/>
    </source>
</evidence>
<dbReference type="NCBIfam" id="TIGR01297">
    <property type="entry name" value="CDF"/>
    <property type="match status" value="1"/>
</dbReference>
<dbReference type="PANTHER" id="PTHR45755:SF4">
    <property type="entry name" value="ZINC TRANSPORTER 7"/>
    <property type="match status" value="1"/>
</dbReference>
<keyword evidence="7 8" id="KW-0472">Membrane</keyword>
<keyword evidence="11" id="KW-1185">Reference proteome</keyword>
<evidence type="ECO:0000256" key="4">
    <source>
        <dbReference type="ARBA" id="ARBA00022692"/>
    </source>
</evidence>
<dbReference type="AlphaFoldDB" id="A0A899G2X4"/>
<dbReference type="GO" id="GO:1904257">
    <property type="term" value="P:zinc ion import into Golgi lumen"/>
    <property type="evidence" value="ECO:0007669"/>
    <property type="project" value="TreeGrafter"/>
</dbReference>
<evidence type="ECO:0000256" key="7">
    <source>
        <dbReference type="ARBA" id="ARBA00023136"/>
    </source>
</evidence>
<comment type="similarity">
    <text evidence="2 8">Belongs to the cation diffusion facilitator (CDF) transporter (TC 2.A.4) family. SLC30A subfamily.</text>
</comment>
<dbReference type="GO" id="GO:0005794">
    <property type="term" value="C:Golgi apparatus"/>
    <property type="evidence" value="ECO:0007669"/>
    <property type="project" value="TreeGrafter"/>
</dbReference>
<name>A0A899G2X4_9ASCO</name>
<feature type="transmembrane region" description="Helical" evidence="8">
    <location>
        <begin position="78"/>
        <end position="95"/>
    </location>
</feature>
<proteinExistence type="inferred from homology"/>
<comment type="function">
    <text evidence="8">Functions as a zinc transporter.</text>
</comment>
<feature type="domain" description="Cation efflux protein transmembrane" evidence="9">
    <location>
        <begin position="171"/>
        <end position="312"/>
    </location>
</feature>
<evidence type="ECO:0000256" key="6">
    <source>
        <dbReference type="ARBA" id="ARBA00023065"/>
    </source>
</evidence>
<keyword evidence="3 8" id="KW-0813">Transport</keyword>
<feature type="transmembrane region" description="Helical" evidence="8">
    <location>
        <begin position="188"/>
        <end position="206"/>
    </location>
</feature>
<reference evidence="10" key="1">
    <citation type="submission" date="2020-06" db="EMBL/GenBank/DDBJ databases">
        <title>Genomes of multiple members of Pneumocystis genus reveal paths to human pathogen Pneumocystis jirovecii.</title>
        <authorList>
            <person name="Cisse O.H."/>
            <person name="Ma L."/>
            <person name="Dekker J."/>
            <person name="Khil P."/>
            <person name="Jo J."/>
            <person name="Brenchley J."/>
            <person name="Blair R."/>
            <person name="Pahar B."/>
            <person name="Chabe M."/>
            <person name="Van Rompay K.A."/>
            <person name="Keesler R."/>
            <person name="Sukura A."/>
            <person name="Hirsch V."/>
            <person name="Kutty G."/>
            <person name="Liu Y."/>
            <person name="Peng L."/>
            <person name="Chen J."/>
            <person name="Song J."/>
            <person name="Weissenbacher-Lang C."/>
            <person name="Xu J."/>
            <person name="Upham N.S."/>
            <person name="Stajich J.E."/>
            <person name="Cuomo C.A."/>
            <person name="Cushion M.T."/>
            <person name="Kovacs J.A."/>
        </authorList>
    </citation>
    <scope>NUCLEOTIDE SEQUENCE</scope>
    <source>
        <strain evidence="10">2A</strain>
    </source>
</reference>
<feature type="transmembrane region" description="Helical" evidence="8">
    <location>
        <begin position="255"/>
        <end position="275"/>
    </location>
</feature>
<dbReference type="InterPro" id="IPR058533">
    <property type="entry name" value="Cation_efflux_TM"/>
</dbReference>
<dbReference type="Gene3D" id="1.20.1510.10">
    <property type="entry name" value="Cation efflux protein transmembrane domain"/>
    <property type="match status" value="1"/>
</dbReference>
<dbReference type="PANTHER" id="PTHR45755">
    <property type="match status" value="1"/>
</dbReference>
<dbReference type="SUPFAM" id="SSF161111">
    <property type="entry name" value="Cation efflux protein transmembrane domain-like"/>
    <property type="match status" value="1"/>
</dbReference>
<dbReference type="GO" id="GO:0005789">
    <property type="term" value="C:endoplasmic reticulum membrane"/>
    <property type="evidence" value="ECO:0007669"/>
    <property type="project" value="UniProtKB-SubCell"/>
</dbReference>
<sequence>MLSEGSSLILFVSGLKSAKASDTGRRVPSGVIILLVFLCLGIGGLFYGKEDGKMLSLKKWAKRAEIEGFYRLKGKRSMAFMGFLAFVYLFLVYNVALCFSGLRAVILTFPIFIFRMTRSGEHKGLISDSIHMAFDCFALMVGLLASIISKFPPSFTFPFGCSRIEVLSGFVNAISRILSPKEIHLEKLLLVSIIGFIVNLFGIFLFKHGHNHKHSHNLGDFHFLEKKHESNGCIHGHFSSNCINDVRNNVNIYGVFLHIFADTLGSFGVIVSTLLIHQFKWPGFDSLASVLIGILIFASSIPLILSSAKNLLLIVPHDFEYNVYNALNKVKMHSGILCLENFRFWMNNESTSSVIIHLGVKNDQDLNMIRWEIEKATYYFQKLVKGTIKGYKTTNFKFRDF</sequence>
<dbReference type="GO" id="GO:0006882">
    <property type="term" value="P:intracellular zinc ion homeostasis"/>
    <property type="evidence" value="ECO:0007669"/>
    <property type="project" value="InterPro"/>
</dbReference>
<evidence type="ECO:0000256" key="5">
    <source>
        <dbReference type="ARBA" id="ARBA00022989"/>
    </source>
</evidence>
<evidence type="ECO:0000313" key="11">
    <source>
        <dbReference type="Proteomes" id="UP000663699"/>
    </source>
</evidence>